<dbReference type="AlphaFoldDB" id="A0A915HU26"/>
<dbReference type="Proteomes" id="UP000887565">
    <property type="component" value="Unplaced"/>
</dbReference>
<dbReference type="WBParaSite" id="nRc.2.0.1.t05398-RA">
    <property type="protein sequence ID" value="nRc.2.0.1.t05398-RA"/>
    <property type="gene ID" value="nRc.2.0.1.g05398"/>
</dbReference>
<evidence type="ECO:0000313" key="2">
    <source>
        <dbReference type="Proteomes" id="UP000887565"/>
    </source>
</evidence>
<evidence type="ECO:0000313" key="3">
    <source>
        <dbReference type="WBParaSite" id="nRc.2.0.1.t05398-RA"/>
    </source>
</evidence>
<accession>A0A915HU26</accession>
<evidence type="ECO:0000256" key="1">
    <source>
        <dbReference type="SAM" id="Phobius"/>
    </source>
</evidence>
<keyword evidence="1" id="KW-1133">Transmembrane helix</keyword>
<feature type="transmembrane region" description="Helical" evidence="1">
    <location>
        <begin position="44"/>
        <end position="65"/>
    </location>
</feature>
<reference evidence="3" key="1">
    <citation type="submission" date="2022-11" db="UniProtKB">
        <authorList>
            <consortium name="WormBaseParasite"/>
        </authorList>
    </citation>
    <scope>IDENTIFICATION</scope>
</reference>
<keyword evidence="1" id="KW-0472">Membrane</keyword>
<protein>
    <submittedName>
        <fullName evidence="3">Uncharacterized protein</fullName>
    </submittedName>
</protein>
<keyword evidence="1" id="KW-0812">Transmembrane</keyword>
<proteinExistence type="predicted"/>
<name>A0A915HU26_ROMCU</name>
<keyword evidence="2" id="KW-1185">Reference proteome</keyword>
<sequence length="70" mass="8297">MLKSDPKSNYTTRANYTSPYDAVRCHMAPNNAVRHDPYYPDPYYHQHTFMLVASWVVSILSSKFWTPHKY</sequence>
<organism evidence="2 3">
    <name type="scientific">Romanomermis culicivorax</name>
    <name type="common">Nematode worm</name>
    <dbReference type="NCBI Taxonomy" id="13658"/>
    <lineage>
        <taxon>Eukaryota</taxon>
        <taxon>Metazoa</taxon>
        <taxon>Ecdysozoa</taxon>
        <taxon>Nematoda</taxon>
        <taxon>Enoplea</taxon>
        <taxon>Dorylaimia</taxon>
        <taxon>Mermithida</taxon>
        <taxon>Mermithoidea</taxon>
        <taxon>Mermithidae</taxon>
        <taxon>Romanomermis</taxon>
    </lineage>
</organism>